<dbReference type="AlphaFoldDB" id="A0A1S2XKP0"/>
<evidence type="ECO:0000313" key="2">
    <source>
        <dbReference type="RefSeq" id="XP_004490766.1"/>
    </source>
</evidence>
<dbReference type="Proteomes" id="UP000087171">
    <property type="component" value="Chromosome Ca2"/>
</dbReference>
<dbReference type="OrthoDB" id="1697926at2759"/>
<organism evidence="1 2">
    <name type="scientific">Cicer arietinum</name>
    <name type="common">Chickpea</name>
    <name type="synonym">Garbanzo</name>
    <dbReference type="NCBI Taxonomy" id="3827"/>
    <lineage>
        <taxon>Eukaryota</taxon>
        <taxon>Viridiplantae</taxon>
        <taxon>Streptophyta</taxon>
        <taxon>Embryophyta</taxon>
        <taxon>Tracheophyta</taxon>
        <taxon>Spermatophyta</taxon>
        <taxon>Magnoliopsida</taxon>
        <taxon>eudicotyledons</taxon>
        <taxon>Gunneridae</taxon>
        <taxon>Pentapetalae</taxon>
        <taxon>rosids</taxon>
        <taxon>fabids</taxon>
        <taxon>Fabales</taxon>
        <taxon>Fabaceae</taxon>
        <taxon>Papilionoideae</taxon>
        <taxon>50 kb inversion clade</taxon>
        <taxon>NPAAA clade</taxon>
        <taxon>Hologalegina</taxon>
        <taxon>IRL clade</taxon>
        <taxon>Cicereae</taxon>
        <taxon>Cicer</taxon>
    </lineage>
</organism>
<name>A0A1S2XKP0_CICAR</name>
<proteinExistence type="predicted"/>
<sequence>MASGRNDDAIAKAIECIAGVTTLTEPRATAQAATQATQIVAQATAYTGGQGNVQINEFMVMSRFHKANPPSFEGHYNPDGAQKWLQEVEKIFIWVACFEGQKVHLGTFMLTEEAEYWWDNACQRLDNAGTAITWVVFRNMFLVKYFPEDICDRKDMEFVKLE</sequence>
<gene>
    <name evidence="2" type="primary">LOC101508821</name>
</gene>
<dbReference type="PaxDb" id="3827-XP_004490766.1"/>
<accession>A0A1S2XKP0</accession>
<dbReference type="RefSeq" id="XP_004490766.1">
    <property type="nucleotide sequence ID" value="XM_004490709.1"/>
</dbReference>
<protein>
    <submittedName>
        <fullName evidence="2">Uncharacterized protein LOC101508821</fullName>
    </submittedName>
</protein>
<reference evidence="2" key="2">
    <citation type="submission" date="2025-08" db="UniProtKB">
        <authorList>
            <consortium name="RefSeq"/>
        </authorList>
    </citation>
    <scope>IDENTIFICATION</scope>
    <source>
        <tissue evidence="2">Etiolated seedlings</tissue>
    </source>
</reference>
<evidence type="ECO:0000313" key="1">
    <source>
        <dbReference type="Proteomes" id="UP000087171"/>
    </source>
</evidence>
<reference evidence="1" key="1">
    <citation type="journal article" date="2013" name="Nat. Biotechnol.">
        <title>Draft genome sequence of chickpea (Cicer arietinum) provides a resource for trait improvement.</title>
        <authorList>
            <person name="Varshney R.K."/>
            <person name="Song C."/>
            <person name="Saxena R.K."/>
            <person name="Azam S."/>
            <person name="Yu S."/>
            <person name="Sharpe A.G."/>
            <person name="Cannon S."/>
            <person name="Baek J."/>
            <person name="Rosen B.D."/>
            <person name="Tar'an B."/>
            <person name="Millan T."/>
            <person name="Zhang X."/>
            <person name="Ramsay L.D."/>
            <person name="Iwata A."/>
            <person name="Wang Y."/>
            <person name="Nelson W."/>
            <person name="Farmer A.D."/>
            <person name="Gaur P.M."/>
            <person name="Soderlund C."/>
            <person name="Penmetsa R.V."/>
            <person name="Xu C."/>
            <person name="Bharti A.K."/>
            <person name="He W."/>
            <person name="Winter P."/>
            <person name="Zhao S."/>
            <person name="Hane J.K."/>
            <person name="Carrasquilla-Garcia N."/>
            <person name="Condie J.A."/>
            <person name="Upadhyaya H.D."/>
            <person name="Luo M.C."/>
            <person name="Thudi M."/>
            <person name="Gowda C.L."/>
            <person name="Singh N.P."/>
            <person name="Lichtenzveig J."/>
            <person name="Gali K.K."/>
            <person name="Rubio J."/>
            <person name="Nadarajan N."/>
            <person name="Dolezel J."/>
            <person name="Bansal K.C."/>
            <person name="Xu X."/>
            <person name="Edwards D."/>
            <person name="Zhang G."/>
            <person name="Kahl G."/>
            <person name="Gil J."/>
            <person name="Singh K.B."/>
            <person name="Datta S.K."/>
            <person name="Jackson S.A."/>
            <person name="Wang J."/>
            <person name="Cook D.R."/>
        </authorList>
    </citation>
    <scope>NUCLEOTIDE SEQUENCE [LARGE SCALE GENOMIC DNA]</scope>
    <source>
        <strain evidence="1">cv. CDC Frontier</strain>
    </source>
</reference>
<dbReference type="eggNOG" id="KOG0017">
    <property type="taxonomic scope" value="Eukaryota"/>
</dbReference>
<keyword evidence="1" id="KW-1185">Reference proteome</keyword>